<dbReference type="AlphaFoldDB" id="A0A9D3Y3Z8"/>
<evidence type="ECO:0000313" key="1">
    <source>
        <dbReference type="EMBL" id="KAH3692781.1"/>
    </source>
</evidence>
<proteinExistence type="predicted"/>
<reference evidence="1" key="1">
    <citation type="journal article" date="2019" name="bioRxiv">
        <title>The Genome of the Zebra Mussel, Dreissena polymorpha: A Resource for Invasive Species Research.</title>
        <authorList>
            <person name="McCartney M.A."/>
            <person name="Auch B."/>
            <person name="Kono T."/>
            <person name="Mallez S."/>
            <person name="Zhang Y."/>
            <person name="Obille A."/>
            <person name="Becker A."/>
            <person name="Abrahante J.E."/>
            <person name="Garbe J."/>
            <person name="Badalamenti J.P."/>
            <person name="Herman A."/>
            <person name="Mangelson H."/>
            <person name="Liachko I."/>
            <person name="Sullivan S."/>
            <person name="Sone E.D."/>
            <person name="Koren S."/>
            <person name="Silverstein K.A.T."/>
            <person name="Beckman K.B."/>
            <person name="Gohl D.M."/>
        </authorList>
    </citation>
    <scope>NUCLEOTIDE SEQUENCE</scope>
    <source>
        <strain evidence="1">Duluth1</strain>
        <tissue evidence="1">Whole animal</tissue>
    </source>
</reference>
<dbReference type="Proteomes" id="UP000828390">
    <property type="component" value="Unassembled WGS sequence"/>
</dbReference>
<dbReference type="EMBL" id="JAIWYP010000019">
    <property type="protein sequence ID" value="KAH3692781.1"/>
    <property type="molecule type" value="Genomic_DNA"/>
</dbReference>
<accession>A0A9D3Y3Z8</accession>
<reference evidence="1" key="2">
    <citation type="submission" date="2020-11" db="EMBL/GenBank/DDBJ databases">
        <authorList>
            <person name="McCartney M.A."/>
            <person name="Auch B."/>
            <person name="Kono T."/>
            <person name="Mallez S."/>
            <person name="Becker A."/>
            <person name="Gohl D.M."/>
            <person name="Silverstein K.A.T."/>
            <person name="Koren S."/>
            <person name="Bechman K.B."/>
            <person name="Herman A."/>
            <person name="Abrahante J.E."/>
            <person name="Garbe J."/>
        </authorList>
    </citation>
    <scope>NUCLEOTIDE SEQUENCE</scope>
    <source>
        <strain evidence="1">Duluth1</strain>
        <tissue evidence="1">Whole animal</tissue>
    </source>
</reference>
<name>A0A9D3Y3Z8_DREPO</name>
<gene>
    <name evidence="1" type="ORF">DPMN_194533</name>
</gene>
<keyword evidence="2" id="KW-1185">Reference proteome</keyword>
<evidence type="ECO:0000313" key="2">
    <source>
        <dbReference type="Proteomes" id="UP000828390"/>
    </source>
</evidence>
<sequence>MICFKRASTKPDRLHTGTSMFKSSFNKENTRTIPGADMGSDHDLVFTTIEDNLKLFKNKRAISFISHISKSMLRIILNRLKSTAEELPVEGQA</sequence>
<protein>
    <submittedName>
        <fullName evidence="1">Uncharacterized protein</fullName>
    </submittedName>
</protein>
<comment type="caution">
    <text evidence="1">The sequence shown here is derived from an EMBL/GenBank/DDBJ whole genome shotgun (WGS) entry which is preliminary data.</text>
</comment>
<organism evidence="1 2">
    <name type="scientific">Dreissena polymorpha</name>
    <name type="common">Zebra mussel</name>
    <name type="synonym">Mytilus polymorpha</name>
    <dbReference type="NCBI Taxonomy" id="45954"/>
    <lineage>
        <taxon>Eukaryota</taxon>
        <taxon>Metazoa</taxon>
        <taxon>Spiralia</taxon>
        <taxon>Lophotrochozoa</taxon>
        <taxon>Mollusca</taxon>
        <taxon>Bivalvia</taxon>
        <taxon>Autobranchia</taxon>
        <taxon>Heteroconchia</taxon>
        <taxon>Euheterodonta</taxon>
        <taxon>Imparidentia</taxon>
        <taxon>Neoheterodontei</taxon>
        <taxon>Myida</taxon>
        <taxon>Dreissenoidea</taxon>
        <taxon>Dreissenidae</taxon>
        <taxon>Dreissena</taxon>
    </lineage>
</organism>